<dbReference type="Proteomes" id="UP000242881">
    <property type="component" value="Unassembled WGS sequence"/>
</dbReference>
<dbReference type="InterPro" id="IPR034291">
    <property type="entry name" value="TMP_synthase"/>
</dbReference>
<dbReference type="EC" id="2.5.1.3" evidence="10"/>
<dbReference type="GO" id="GO:0009229">
    <property type="term" value="P:thiamine diphosphate biosynthetic process"/>
    <property type="evidence" value="ECO:0007669"/>
    <property type="project" value="UniProtKB-UniRule"/>
</dbReference>
<evidence type="ECO:0000256" key="7">
    <source>
        <dbReference type="ARBA" id="ARBA00047334"/>
    </source>
</evidence>
<organism evidence="14 15">
    <name type="scientific">Calditerrivibrio nitroreducens</name>
    <dbReference type="NCBI Taxonomy" id="477976"/>
    <lineage>
        <taxon>Bacteria</taxon>
        <taxon>Pseudomonadati</taxon>
        <taxon>Deferribacterota</taxon>
        <taxon>Deferribacteres</taxon>
        <taxon>Deferribacterales</taxon>
        <taxon>Calditerrivibrionaceae</taxon>
    </lineage>
</organism>
<evidence type="ECO:0000256" key="4">
    <source>
        <dbReference type="ARBA" id="ARBA00022723"/>
    </source>
</evidence>
<dbReference type="Pfam" id="PF02581">
    <property type="entry name" value="TMP-TENI"/>
    <property type="match status" value="1"/>
</dbReference>
<dbReference type="SUPFAM" id="SSF51391">
    <property type="entry name" value="Thiamin phosphate synthase"/>
    <property type="match status" value="1"/>
</dbReference>
<keyword evidence="5 10" id="KW-0460">Magnesium</keyword>
<accession>A0A2J6WQX1</accession>
<dbReference type="FunFam" id="3.20.20.70:FF:000096">
    <property type="entry name" value="Thiamine-phosphate synthase"/>
    <property type="match status" value="1"/>
</dbReference>
<dbReference type="RefSeq" id="WP_424605395.1">
    <property type="nucleotide sequence ID" value="NZ_JBNAVA010000004.1"/>
</dbReference>
<evidence type="ECO:0000256" key="8">
    <source>
        <dbReference type="ARBA" id="ARBA00047851"/>
    </source>
</evidence>
<feature type="binding site" evidence="10">
    <location>
        <position position="76"/>
    </location>
    <ligand>
        <name>4-amino-2-methyl-5-(diphosphooxymethyl)pyrimidine</name>
        <dbReference type="ChEBI" id="CHEBI:57841"/>
    </ligand>
</feature>
<comment type="pathway">
    <text evidence="2 10 12">Cofactor biosynthesis; thiamine diphosphate biosynthesis; thiamine phosphate from 4-amino-2-methyl-5-diphosphomethylpyrimidine and 4-methyl-5-(2-phosphoethyl)-thiazole: step 1/1.</text>
</comment>
<sequence length="212" mass="23630">MCSKYRQKISDYLKLYLILETDMLKIPLEEFIPQVVSGGVTAIQLRDKKLTAKQRYENGLKIKELTKDKDVMITVNDRLDLALALEIDVIHVGVKDIPPYVIKDLYPDILVGYSCNNIEDLEVAEKSKVSYVGVGPAFLTSTKDDLRPLIGPDGIKEIVSKTDIPAVAIGGINLQNCHQLVDIGVKGVAVSSEICRSLSPYETSKKFREFFP</sequence>
<evidence type="ECO:0000259" key="13">
    <source>
        <dbReference type="Pfam" id="PF02581"/>
    </source>
</evidence>
<evidence type="ECO:0000256" key="3">
    <source>
        <dbReference type="ARBA" id="ARBA00022679"/>
    </source>
</evidence>
<dbReference type="NCBIfam" id="TIGR00693">
    <property type="entry name" value="thiE"/>
    <property type="match status" value="1"/>
</dbReference>
<dbReference type="UniPathway" id="UPA00060">
    <property type="reaction ID" value="UER00141"/>
</dbReference>
<dbReference type="Gene3D" id="3.20.20.70">
    <property type="entry name" value="Aldolase class I"/>
    <property type="match status" value="1"/>
</dbReference>
<dbReference type="GO" id="GO:0000287">
    <property type="term" value="F:magnesium ion binding"/>
    <property type="evidence" value="ECO:0007669"/>
    <property type="project" value="UniProtKB-UniRule"/>
</dbReference>
<keyword evidence="6 10" id="KW-0784">Thiamine biosynthesis</keyword>
<keyword evidence="3 10" id="KW-0808">Transferase</keyword>
<gene>
    <name evidence="10 14" type="primary">thiE</name>
    <name evidence="14" type="ORF">C0187_01000</name>
</gene>
<evidence type="ECO:0000256" key="11">
    <source>
        <dbReference type="RuleBase" id="RU003826"/>
    </source>
</evidence>
<evidence type="ECO:0000256" key="5">
    <source>
        <dbReference type="ARBA" id="ARBA00022842"/>
    </source>
</evidence>
<comment type="catalytic activity">
    <reaction evidence="9 10 11">
        <text>2-[(2R,5Z)-2-carboxy-4-methylthiazol-5(2H)-ylidene]ethyl phosphate + 4-amino-2-methyl-5-(diphosphooxymethyl)pyrimidine + 2 H(+) = thiamine phosphate + CO2 + diphosphate</text>
        <dbReference type="Rhea" id="RHEA:47844"/>
        <dbReference type="ChEBI" id="CHEBI:15378"/>
        <dbReference type="ChEBI" id="CHEBI:16526"/>
        <dbReference type="ChEBI" id="CHEBI:33019"/>
        <dbReference type="ChEBI" id="CHEBI:37575"/>
        <dbReference type="ChEBI" id="CHEBI:57841"/>
        <dbReference type="ChEBI" id="CHEBI:62899"/>
        <dbReference type="EC" id="2.5.1.3"/>
    </reaction>
</comment>
<dbReference type="CDD" id="cd00564">
    <property type="entry name" value="TMP_TenI"/>
    <property type="match status" value="1"/>
</dbReference>
<dbReference type="EMBL" id="PNIN01000017">
    <property type="protein sequence ID" value="PMP72783.1"/>
    <property type="molecule type" value="Genomic_DNA"/>
</dbReference>
<dbReference type="InterPro" id="IPR013785">
    <property type="entry name" value="Aldolase_TIM"/>
</dbReference>
<feature type="binding site" evidence="10">
    <location>
        <position position="143"/>
    </location>
    <ligand>
        <name>4-amino-2-methyl-5-(diphosphooxymethyl)pyrimidine</name>
        <dbReference type="ChEBI" id="CHEBI:57841"/>
    </ligand>
</feature>
<protein>
    <recommendedName>
        <fullName evidence="10">Thiamine-phosphate synthase</fullName>
        <shortName evidence="10">TP synthase</shortName>
        <shortName evidence="10">TPS</shortName>
        <ecNumber evidence="10">2.5.1.3</ecNumber>
    </recommendedName>
    <alternativeName>
        <fullName evidence="10">Thiamine-phosphate pyrophosphorylase</fullName>
        <shortName evidence="10">TMP pyrophosphorylase</shortName>
        <shortName evidence="10">TMP-PPase</shortName>
    </alternativeName>
</protein>
<feature type="binding site" evidence="10">
    <location>
        <position position="96"/>
    </location>
    <ligand>
        <name>Mg(2+)</name>
        <dbReference type="ChEBI" id="CHEBI:18420"/>
    </ligand>
</feature>
<evidence type="ECO:0000256" key="6">
    <source>
        <dbReference type="ARBA" id="ARBA00022977"/>
    </source>
</evidence>
<dbReference type="InterPro" id="IPR036206">
    <property type="entry name" value="ThiamineP_synth_sf"/>
</dbReference>
<comment type="function">
    <text evidence="1 10">Condenses 4-methyl-5-(beta-hydroxyethyl)thiazole monophosphate (THZ-P) and 2-methyl-4-amino-5-hydroxymethyl pyrimidine pyrophosphate (HMP-PP) to form thiamine monophosphate (TMP).</text>
</comment>
<evidence type="ECO:0000256" key="9">
    <source>
        <dbReference type="ARBA" id="ARBA00047883"/>
    </source>
</evidence>
<keyword evidence="4 10" id="KW-0479">Metal-binding</keyword>
<name>A0A2J6WQX1_9BACT</name>
<evidence type="ECO:0000256" key="10">
    <source>
        <dbReference type="HAMAP-Rule" id="MF_00097"/>
    </source>
</evidence>
<comment type="caution">
    <text evidence="10">Lacks conserved residue(s) required for the propagation of feature annotation.</text>
</comment>
<dbReference type="AlphaFoldDB" id="A0A2J6WQX1"/>
<feature type="binding site" evidence="10">
    <location>
        <position position="77"/>
    </location>
    <ligand>
        <name>Mg(2+)</name>
        <dbReference type="ChEBI" id="CHEBI:18420"/>
    </ligand>
</feature>
<dbReference type="PANTHER" id="PTHR20857">
    <property type="entry name" value="THIAMINE-PHOSPHATE PYROPHOSPHORYLASE"/>
    <property type="match status" value="1"/>
</dbReference>
<evidence type="ECO:0000256" key="1">
    <source>
        <dbReference type="ARBA" id="ARBA00003814"/>
    </source>
</evidence>
<comment type="similarity">
    <text evidence="10 11">Belongs to the thiamine-phosphate synthase family.</text>
</comment>
<feature type="binding site" evidence="10">
    <location>
        <position position="171"/>
    </location>
    <ligand>
        <name>2-[(2R,5Z)-2-carboxy-4-methylthiazol-5(2H)-ylidene]ethyl phosphate</name>
        <dbReference type="ChEBI" id="CHEBI:62899"/>
    </ligand>
</feature>
<evidence type="ECO:0000313" key="15">
    <source>
        <dbReference type="Proteomes" id="UP000242881"/>
    </source>
</evidence>
<comment type="catalytic activity">
    <reaction evidence="7 10 11">
        <text>4-methyl-5-(2-phosphooxyethyl)-thiazole + 4-amino-2-methyl-5-(diphosphooxymethyl)pyrimidine + H(+) = thiamine phosphate + diphosphate</text>
        <dbReference type="Rhea" id="RHEA:22328"/>
        <dbReference type="ChEBI" id="CHEBI:15378"/>
        <dbReference type="ChEBI" id="CHEBI:33019"/>
        <dbReference type="ChEBI" id="CHEBI:37575"/>
        <dbReference type="ChEBI" id="CHEBI:57841"/>
        <dbReference type="ChEBI" id="CHEBI:58296"/>
        <dbReference type="EC" id="2.5.1.3"/>
    </reaction>
</comment>
<feature type="binding site" evidence="10">
    <location>
        <position position="114"/>
    </location>
    <ligand>
        <name>4-amino-2-methyl-5-(diphosphooxymethyl)pyrimidine</name>
        <dbReference type="ChEBI" id="CHEBI:57841"/>
    </ligand>
</feature>
<dbReference type="GO" id="GO:0004789">
    <property type="term" value="F:thiamine-phosphate diphosphorylase activity"/>
    <property type="evidence" value="ECO:0007669"/>
    <property type="project" value="UniProtKB-UniRule"/>
</dbReference>
<dbReference type="HAMAP" id="MF_00097">
    <property type="entry name" value="TMP_synthase"/>
    <property type="match status" value="1"/>
</dbReference>
<feature type="binding site" evidence="10">
    <location>
        <begin position="140"/>
        <end position="142"/>
    </location>
    <ligand>
        <name>2-[(2R,5Z)-2-carboxy-4-methylthiazol-5(2H)-ylidene]ethyl phosphate</name>
        <dbReference type="ChEBI" id="CHEBI:62899"/>
    </ligand>
</feature>
<dbReference type="InterPro" id="IPR022998">
    <property type="entry name" value="ThiamineP_synth_TenI"/>
</dbReference>
<feature type="binding site" evidence="10">
    <location>
        <begin position="44"/>
        <end position="48"/>
    </location>
    <ligand>
        <name>4-amino-2-methyl-5-(diphosphooxymethyl)pyrimidine</name>
        <dbReference type="ChEBI" id="CHEBI:57841"/>
    </ligand>
</feature>
<feature type="domain" description="Thiamine phosphate synthase/TenI" evidence="13">
    <location>
        <begin position="15"/>
        <end position="194"/>
    </location>
</feature>
<evidence type="ECO:0000256" key="2">
    <source>
        <dbReference type="ARBA" id="ARBA00005165"/>
    </source>
</evidence>
<evidence type="ECO:0000256" key="12">
    <source>
        <dbReference type="RuleBase" id="RU004253"/>
    </source>
</evidence>
<comment type="cofactor">
    <cofactor evidence="10">
        <name>Mg(2+)</name>
        <dbReference type="ChEBI" id="CHEBI:18420"/>
    </cofactor>
    <text evidence="10">Binds 1 Mg(2+) ion per subunit.</text>
</comment>
<dbReference type="PANTHER" id="PTHR20857:SF23">
    <property type="entry name" value="THIAMINE BIOSYNTHETIC BIFUNCTIONAL ENZYME"/>
    <property type="match status" value="1"/>
</dbReference>
<comment type="catalytic activity">
    <reaction evidence="8 10 11">
        <text>2-(2-carboxy-4-methylthiazol-5-yl)ethyl phosphate + 4-amino-2-methyl-5-(diphosphooxymethyl)pyrimidine + 2 H(+) = thiamine phosphate + CO2 + diphosphate</text>
        <dbReference type="Rhea" id="RHEA:47848"/>
        <dbReference type="ChEBI" id="CHEBI:15378"/>
        <dbReference type="ChEBI" id="CHEBI:16526"/>
        <dbReference type="ChEBI" id="CHEBI:33019"/>
        <dbReference type="ChEBI" id="CHEBI:37575"/>
        <dbReference type="ChEBI" id="CHEBI:57841"/>
        <dbReference type="ChEBI" id="CHEBI:62890"/>
        <dbReference type="EC" id="2.5.1.3"/>
    </reaction>
</comment>
<dbReference type="GO" id="GO:0009228">
    <property type="term" value="P:thiamine biosynthetic process"/>
    <property type="evidence" value="ECO:0007669"/>
    <property type="project" value="UniProtKB-KW"/>
</dbReference>
<reference evidence="14 15" key="1">
    <citation type="submission" date="2018-01" db="EMBL/GenBank/DDBJ databases">
        <title>Metagenomic assembled genomes from two thermal pools in the Uzon Caldera, Kamchatka, Russia.</title>
        <authorList>
            <person name="Wilkins L."/>
            <person name="Ettinger C."/>
        </authorList>
    </citation>
    <scope>NUCLEOTIDE SEQUENCE [LARGE SCALE GENOMIC DNA]</scope>
    <source>
        <strain evidence="14">ZAV-05</strain>
    </source>
</reference>
<evidence type="ECO:0000313" key="14">
    <source>
        <dbReference type="EMBL" id="PMP72783.1"/>
    </source>
</evidence>
<comment type="caution">
    <text evidence="14">The sequence shown here is derived from an EMBL/GenBank/DDBJ whole genome shotgun (WGS) entry which is preliminary data.</text>
</comment>
<dbReference type="GO" id="GO:0005737">
    <property type="term" value="C:cytoplasm"/>
    <property type="evidence" value="ECO:0007669"/>
    <property type="project" value="TreeGrafter"/>
</dbReference>
<proteinExistence type="inferred from homology"/>